<dbReference type="Proteomes" id="UP000001876">
    <property type="component" value="Unassembled WGS sequence"/>
</dbReference>
<sequence length="262" mass="27678">MGWFGSPKSPRSPAGATSPSASPSRAKASAKKKYKAKSPPPRDNPYLKAVARVPDAPLPSLGADDVARTFSPEGLDDLRADLGAPRARVRSPASSVRQTRLNDSIRASRARHPTSSILSSPAPRRRPASLSARPPSAASEDWTTRFNALRTLRAALAAPPPRDDADADAAAADDDASLPPPPLRGDRLRRFAASPAARALAECITDHKPECGREASHVVVALSRCGRRRGGGGGGRLDDDTRVYDALVARALAKPLTRALTR</sequence>
<name>C1N1C9_MICPC</name>
<evidence type="ECO:0000256" key="1">
    <source>
        <dbReference type="SAM" id="MobiDB-lite"/>
    </source>
</evidence>
<dbReference type="EMBL" id="GG663744">
    <property type="protein sequence ID" value="EEH54174.1"/>
    <property type="molecule type" value="Genomic_DNA"/>
</dbReference>
<keyword evidence="3" id="KW-1185">Reference proteome</keyword>
<dbReference type="AlphaFoldDB" id="C1N1C9"/>
<feature type="compositionally biased region" description="Low complexity" evidence="1">
    <location>
        <begin position="115"/>
        <end position="139"/>
    </location>
</feature>
<protein>
    <submittedName>
        <fullName evidence="2">Predicted protein</fullName>
    </submittedName>
</protein>
<gene>
    <name evidence="2" type="ORF">MICPUCDRAFT_51352</name>
</gene>
<feature type="region of interest" description="Disordered" evidence="1">
    <location>
        <begin position="75"/>
        <end position="141"/>
    </location>
</feature>
<organism evidence="3">
    <name type="scientific">Micromonas pusilla (strain CCMP1545)</name>
    <name type="common">Picoplanktonic green alga</name>
    <dbReference type="NCBI Taxonomy" id="564608"/>
    <lineage>
        <taxon>Eukaryota</taxon>
        <taxon>Viridiplantae</taxon>
        <taxon>Chlorophyta</taxon>
        <taxon>Mamiellophyceae</taxon>
        <taxon>Mamiellales</taxon>
        <taxon>Mamiellaceae</taxon>
        <taxon>Micromonas</taxon>
    </lineage>
</organism>
<reference evidence="2 3" key="1">
    <citation type="journal article" date="2009" name="Science">
        <title>Green evolution and dynamic adaptations revealed by genomes of the marine picoeukaryotes Micromonas.</title>
        <authorList>
            <person name="Worden A.Z."/>
            <person name="Lee J.H."/>
            <person name="Mock T."/>
            <person name="Rouze P."/>
            <person name="Simmons M.P."/>
            <person name="Aerts A.L."/>
            <person name="Allen A.E."/>
            <person name="Cuvelier M.L."/>
            <person name="Derelle E."/>
            <person name="Everett M.V."/>
            <person name="Foulon E."/>
            <person name="Grimwood J."/>
            <person name="Gundlach H."/>
            <person name="Henrissat B."/>
            <person name="Napoli C."/>
            <person name="McDonald S.M."/>
            <person name="Parker M.S."/>
            <person name="Rombauts S."/>
            <person name="Salamov A."/>
            <person name="Von Dassow P."/>
            <person name="Badger J.H."/>
            <person name="Coutinho P.M."/>
            <person name="Demir E."/>
            <person name="Dubchak I."/>
            <person name="Gentemann C."/>
            <person name="Eikrem W."/>
            <person name="Gready J.E."/>
            <person name="John U."/>
            <person name="Lanier W."/>
            <person name="Lindquist E.A."/>
            <person name="Lucas S."/>
            <person name="Mayer K.F."/>
            <person name="Moreau H."/>
            <person name="Not F."/>
            <person name="Otillar R."/>
            <person name="Panaud O."/>
            <person name="Pangilinan J."/>
            <person name="Paulsen I."/>
            <person name="Piegu B."/>
            <person name="Poliakov A."/>
            <person name="Robbens S."/>
            <person name="Schmutz J."/>
            <person name="Toulza E."/>
            <person name="Wyss T."/>
            <person name="Zelensky A."/>
            <person name="Zhou K."/>
            <person name="Armbrust E.V."/>
            <person name="Bhattacharya D."/>
            <person name="Goodenough U.W."/>
            <person name="Van de Peer Y."/>
            <person name="Grigoriev I.V."/>
        </authorList>
    </citation>
    <scope>NUCLEOTIDE SEQUENCE [LARGE SCALE GENOMIC DNA]</scope>
    <source>
        <strain evidence="2 3">CCMP1545</strain>
    </source>
</reference>
<dbReference type="KEGG" id="mpp:MICPUCDRAFT_51352"/>
<evidence type="ECO:0000313" key="3">
    <source>
        <dbReference type="Proteomes" id="UP000001876"/>
    </source>
</evidence>
<feature type="region of interest" description="Disordered" evidence="1">
    <location>
        <begin position="157"/>
        <end position="186"/>
    </location>
</feature>
<feature type="compositionally biased region" description="Low complexity" evidence="1">
    <location>
        <begin position="9"/>
        <end position="27"/>
    </location>
</feature>
<feature type="compositionally biased region" description="Low complexity" evidence="1">
    <location>
        <begin position="84"/>
        <end position="97"/>
    </location>
</feature>
<proteinExistence type="predicted"/>
<feature type="compositionally biased region" description="Acidic residues" evidence="1">
    <location>
        <begin position="165"/>
        <end position="176"/>
    </location>
</feature>
<dbReference type="GeneID" id="9687231"/>
<dbReference type="RefSeq" id="XP_003061544.1">
    <property type="nucleotide sequence ID" value="XM_003061498.1"/>
</dbReference>
<accession>C1N1C9</accession>
<evidence type="ECO:0000313" key="2">
    <source>
        <dbReference type="EMBL" id="EEH54174.1"/>
    </source>
</evidence>
<feature type="region of interest" description="Disordered" evidence="1">
    <location>
        <begin position="1"/>
        <end position="49"/>
    </location>
</feature>